<reference evidence="1 2" key="1">
    <citation type="submission" date="2024-06" db="EMBL/GenBank/DDBJ databases">
        <title>Genomic Encyclopedia of Type Strains, Phase IV (KMG-IV): sequencing the most valuable type-strain genomes for metagenomic binning, comparative biology and taxonomic classification.</title>
        <authorList>
            <person name="Goeker M."/>
        </authorList>
    </citation>
    <scope>NUCLEOTIDE SEQUENCE [LARGE SCALE GENOMIC DNA]</scope>
    <source>
        <strain evidence="1 2">DSM 28302</strain>
    </source>
</reference>
<dbReference type="Proteomes" id="UP001549037">
    <property type="component" value="Unassembled WGS sequence"/>
</dbReference>
<evidence type="ECO:0000313" key="1">
    <source>
        <dbReference type="EMBL" id="MET3635191.1"/>
    </source>
</evidence>
<feature type="non-terminal residue" evidence="1">
    <location>
        <position position="34"/>
    </location>
</feature>
<gene>
    <name evidence="1" type="ORF">ABID28_001853</name>
</gene>
<keyword evidence="2" id="KW-1185">Reference proteome</keyword>
<evidence type="ECO:0000313" key="2">
    <source>
        <dbReference type="Proteomes" id="UP001549037"/>
    </source>
</evidence>
<name>A0ABV2JKF4_9STRE</name>
<accession>A0ABV2JKF4</accession>
<proteinExistence type="predicted"/>
<organism evidence="1 2">
    <name type="scientific">Streptococcus porcorum</name>
    <dbReference type="NCBI Taxonomy" id="701526"/>
    <lineage>
        <taxon>Bacteria</taxon>
        <taxon>Bacillati</taxon>
        <taxon>Bacillota</taxon>
        <taxon>Bacilli</taxon>
        <taxon>Lactobacillales</taxon>
        <taxon>Streptococcaceae</taxon>
        <taxon>Streptococcus</taxon>
    </lineage>
</organism>
<sequence length="34" mass="3769">MVAQLADYTQPAIFFGQYSQQTADHGKSRAHFPG</sequence>
<comment type="caution">
    <text evidence="1">The sequence shown here is derived from an EMBL/GenBank/DDBJ whole genome shotgun (WGS) entry which is preliminary data.</text>
</comment>
<protein>
    <submittedName>
        <fullName evidence="1">Uncharacterized protein</fullName>
    </submittedName>
</protein>
<dbReference type="EMBL" id="JBEPLN010000051">
    <property type="protein sequence ID" value="MET3635191.1"/>
    <property type="molecule type" value="Genomic_DNA"/>
</dbReference>